<feature type="signal peptide" evidence="1">
    <location>
        <begin position="1"/>
        <end position="29"/>
    </location>
</feature>
<evidence type="ECO:0008006" key="4">
    <source>
        <dbReference type="Google" id="ProtNLM"/>
    </source>
</evidence>
<keyword evidence="1" id="KW-0732">Signal</keyword>
<name>A0A110B431_9SPHI</name>
<evidence type="ECO:0000256" key="1">
    <source>
        <dbReference type="SAM" id="SignalP"/>
    </source>
</evidence>
<sequence>MPRYRRFKTGAYIKLFSVCCLLLMFSCKAKKQLVVKKAVAIDTVAKTVSIKTLKLNAIKASQTTFNTFSGKARAKLNINGDSNDVTLNIRIKSDQKIWISITAIAGIEVARALITPDSILLINRLQNVYVKKPFSYINKFAGSQATYKTLESLIIGNAIPELVSENSDVREENGGTVLSGNFSDFVFKVIFGPDLRPNQTNLSNQGAGQTLQVANSAFIQAGNKVIPSEIDLSSMVKDKKYWLICITLKMTLISRLIFRSAFRRGTGLQSKLTEMYIIQQAI</sequence>
<keyword evidence="3" id="KW-1185">Reference proteome</keyword>
<organism evidence="2 3">
    <name type="scientific">Mucilaginibacter gotjawali</name>
    <dbReference type="NCBI Taxonomy" id="1550579"/>
    <lineage>
        <taxon>Bacteria</taxon>
        <taxon>Pseudomonadati</taxon>
        <taxon>Bacteroidota</taxon>
        <taxon>Sphingobacteriia</taxon>
        <taxon>Sphingobacteriales</taxon>
        <taxon>Sphingobacteriaceae</taxon>
        <taxon>Mucilaginibacter</taxon>
    </lineage>
</organism>
<dbReference type="PROSITE" id="PS51257">
    <property type="entry name" value="PROKAR_LIPOPROTEIN"/>
    <property type="match status" value="1"/>
</dbReference>
<accession>A0A110B431</accession>
<dbReference type="KEGG" id="mgot:MgSA37_04337"/>
<dbReference type="Proteomes" id="UP000218263">
    <property type="component" value="Chromosome"/>
</dbReference>
<reference evidence="2 3" key="1">
    <citation type="submission" date="2015-12" db="EMBL/GenBank/DDBJ databases">
        <title>Genome sequence of Mucilaginibacter gotjawali.</title>
        <authorList>
            <person name="Lee J.S."/>
            <person name="Lee K.C."/>
            <person name="Kim K.K."/>
            <person name="Lee B.W."/>
        </authorList>
    </citation>
    <scope>NUCLEOTIDE SEQUENCE [LARGE SCALE GENOMIC DNA]</scope>
    <source>
        <strain evidence="2 3">SA3-7</strain>
    </source>
</reference>
<feature type="chain" id="PRO_5007142868" description="DUF4292 domain-containing protein" evidence="1">
    <location>
        <begin position="30"/>
        <end position="282"/>
    </location>
</feature>
<evidence type="ECO:0000313" key="3">
    <source>
        <dbReference type="Proteomes" id="UP000218263"/>
    </source>
</evidence>
<dbReference type="Gene3D" id="2.50.20.10">
    <property type="entry name" value="Lipoprotein localisation LolA/LolB/LppX"/>
    <property type="match status" value="1"/>
</dbReference>
<evidence type="ECO:0000313" key="2">
    <source>
        <dbReference type="EMBL" id="BAU56140.1"/>
    </source>
</evidence>
<dbReference type="EMBL" id="AP017313">
    <property type="protein sequence ID" value="BAU56140.1"/>
    <property type="molecule type" value="Genomic_DNA"/>
</dbReference>
<proteinExistence type="predicted"/>
<dbReference type="AlphaFoldDB" id="A0A110B431"/>
<dbReference type="Pfam" id="PF14125">
    <property type="entry name" value="DUF4292"/>
    <property type="match status" value="1"/>
</dbReference>
<gene>
    <name evidence="2" type="ORF">MgSA37_04337</name>
</gene>
<dbReference type="InterPro" id="IPR025634">
    <property type="entry name" value="DUF4292"/>
</dbReference>
<protein>
    <recommendedName>
        <fullName evidence="4">DUF4292 domain-containing protein</fullName>
    </recommendedName>
</protein>